<keyword evidence="1" id="KW-0812">Transmembrane</keyword>
<dbReference type="AlphaFoldDB" id="A0A6B0SBJ2"/>
<reference evidence="2 3" key="1">
    <citation type="submission" date="2019-12" db="EMBL/GenBank/DDBJ databases">
        <title>Isolation and characterization of three novel carbon monoxide-oxidizing members of Halobacteria from salione crusts and soils.</title>
        <authorList>
            <person name="Myers M.R."/>
            <person name="King G.M."/>
        </authorList>
    </citation>
    <scope>NUCLEOTIDE SEQUENCE [LARGE SCALE GENOMIC DNA]</scope>
    <source>
        <strain evidence="2 3">PCN9</strain>
    </source>
</reference>
<gene>
    <name evidence="2" type="ORF">GRX66_00420</name>
</gene>
<accession>A0A6B0SBJ2</accession>
<comment type="caution">
    <text evidence="2">The sequence shown here is derived from an EMBL/GenBank/DDBJ whole genome shotgun (WGS) entry which is preliminary data.</text>
</comment>
<feature type="transmembrane region" description="Helical" evidence="1">
    <location>
        <begin position="7"/>
        <end position="27"/>
    </location>
</feature>
<evidence type="ECO:0000256" key="1">
    <source>
        <dbReference type="SAM" id="Phobius"/>
    </source>
</evidence>
<dbReference type="Proteomes" id="UP000471521">
    <property type="component" value="Unassembled WGS sequence"/>
</dbReference>
<dbReference type="OrthoDB" id="384117at2157"/>
<protein>
    <submittedName>
        <fullName evidence="2">Uncharacterized protein</fullName>
    </submittedName>
</protein>
<feature type="transmembrane region" description="Helical" evidence="1">
    <location>
        <begin position="47"/>
        <end position="66"/>
    </location>
</feature>
<keyword evidence="3" id="KW-1185">Reference proteome</keyword>
<proteinExistence type="predicted"/>
<dbReference type="EMBL" id="WUUU01000001">
    <property type="protein sequence ID" value="MXR19135.1"/>
    <property type="molecule type" value="Genomic_DNA"/>
</dbReference>
<name>A0A6B0SBJ2_9EURY</name>
<organism evidence="2 3">
    <name type="scientific">Halobacterium bonnevillei</name>
    <dbReference type="NCBI Taxonomy" id="2692200"/>
    <lineage>
        <taxon>Archaea</taxon>
        <taxon>Methanobacteriati</taxon>
        <taxon>Methanobacteriota</taxon>
        <taxon>Stenosarchaea group</taxon>
        <taxon>Halobacteria</taxon>
        <taxon>Halobacteriales</taxon>
        <taxon>Halobacteriaceae</taxon>
        <taxon>Halobacterium</taxon>
    </lineage>
</organism>
<keyword evidence="1" id="KW-1133">Transmembrane helix</keyword>
<dbReference type="RefSeq" id="WP_159524733.1">
    <property type="nucleotide sequence ID" value="NZ_WUUU01000001.1"/>
</dbReference>
<keyword evidence="1" id="KW-0472">Membrane</keyword>
<evidence type="ECO:0000313" key="2">
    <source>
        <dbReference type="EMBL" id="MXR19135.1"/>
    </source>
</evidence>
<evidence type="ECO:0000313" key="3">
    <source>
        <dbReference type="Proteomes" id="UP000471521"/>
    </source>
</evidence>
<sequence>MLRKKSVYTIALFAWGLVVFGATVAVFSGRAAPTVTPDMLPLDGPFGMFAFAAVPLLAGSLVIALLKRRAWRHAGRRADLTPEGGGVFGTPTLAGTVNDRPVRARTIKRRTGSGGEGGSNKSTFTVIEADLDDHATDGLVIGAGDGDVPGLSDVPVDIEAEAVEGFAVVGTSDELARETLTTRARNELREPALLDSVLVGNASDVLLEAVPDSDGFLAGKLTDGIEQKLQEELAGDAGTVRAETNGLILDSEELARQTTAVATVADEFESARTQ</sequence>